<dbReference type="EMBL" id="UZAG01021643">
    <property type="protein sequence ID" value="VDO51146.1"/>
    <property type="molecule type" value="Genomic_DNA"/>
</dbReference>
<evidence type="ECO:0000313" key="1">
    <source>
        <dbReference type="EMBL" id="VDO51146.1"/>
    </source>
</evidence>
<dbReference type="AlphaFoldDB" id="A0A0R3R9X1"/>
<proteinExistence type="predicted"/>
<evidence type="ECO:0000313" key="3">
    <source>
        <dbReference type="WBParaSite" id="BTMF_0001683401-mRNA-1"/>
    </source>
</evidence>
<organism evidence="3">
    <name type="scientific">Brugia timori</name>
    <dbReference type="NCBI Taxonomy" id="42155"/>
    <lineage>
        <taxon>Eukaryota</taxon>
        <taxon>Metazoa</taxon>
        <taxon>Ecdysozoa</taxon>
        <taxon>Nematoda</taxon>
        <taxon>Chromadorea</taxon>
        <taxon>Rhabditida</taxon>
        <taxon>Spirurina</taxon>
        <taxon>Spiruromorpha</taxon>
        <taxon>Filarioidea</taxon>
        <taxon>Onchocercidae</taxon>
        <taxon>Brugia</taxon>
    </lineage>
</organism>
<dbReference type="Proteomes" id="UP000280834">
    <property type="component" value="Unassembled WGS sequence"/>
</dbReference>
<reference evidence="1 2" key="2">
    <citation type="submission" date="2018-11" db="EMBL/GenBank/DDBJ databases">
        <authorList>
            <consortium name="Pathogen Informatics"/>
        </authorList>
    </citation>
    <scope>NUCLEOTIDE SEQUENCE [LARGE SCALE GENOMIC DNA]</scope>
</reference>
<dbReference type="WBParaSite" id="BTMF_0001683401-mRNA-1">
    <property type="protein sequence ID" value="BTMF_0001683401-mRNA-1"/>
    <property type="gene ID" value="BTMF_0001683401"/>
</dbReference>
<sequence length="40" mass="4793">MCMLLEQLQMEQLNANVLKNYYNLFAPEKLTSWCVNLEKK</sequence>
<protein>
    <submittedName>
        <fullName evidence="3">DNA polymerase III subunit theta</fullName>
    </submittedName>
</protein>
<accession>A0A0R3R9X1</accession>
<gene>
    <name evidence="1" type="ORF">BTMF_LOCUS14807</name>
</gene>
<keyword evidence="2" id="KW-1185">Reference proteome</keyword>
<evidence type="ECO:0000313" key="2">
    <source>
        <dbReference type="Proteomes" id="UP000280834"/>
    </source>
</evidence>
<reference evidence="3" key="1">
    <citation type="submission" date="2017-02" db="UniProtKB">
        <authorList>
            <consortium name="WormBaseParasite"/>
        </authorList>
    </citation>
    <scope>IDENTIFICATION</scope>
</reference>
<name>A0A0R3R9X1_9BILA</name>